<evidence type="ECO:0000313" key="3">
    <source>
        <dbReference type="EMBL" id="KAK3945876.1"/>
    </source>
</evidence>
<organism evidence="3 4">
    <name type="scientific">Diplogelasinospora grovesii</name>
    <dbReference type="NCBI Taxonomy" id="303347"/>
    <lineage>
        <taxon>Eukaryota</taxon>
        <taxon>Fungi</taxon>
        <taxon>Dikarya</taxon>
        <taxon>Ascomycota</taxon>
        <taxon>Pezizomycotina</taxon>
        <taxon>Sordariomycetes</taxon>
        <taxon>Sordariomycetidae</taxon>
        <taxon>Sordariales</taxon>
        <taxon>Diplogelasinosporaceae</taxon>
        <taxon>Diplogelasinospora</taxon>
    </lineage>
</organism>
<dbReference type="Proteomes" id="UP001303473">
    <property type="component" value="Unassembled WGS sequence"/>
</dbReference>
<keyword evidence="4" id="KW-1185">Reference proteome</keyword>
<dbReference type="AlphaFoldDB" id="A0AAN6SAI8"/>
<evidence type="ECO:0000256" key="1">
    <source>
        <dbReference type="SAM" id="Phobius"/>
    </source>
</evidence>
<keyword evidence="1" id="KW-1133">Transmembrane helix</keyword>
<evidence type="ECO:0000256" key="2">
    <source>
        <dbReference type="SAM" id="SignalP"/>
    </source>
</evidence>
<name>A0AAN6SAI8_9PEZI</name>
<feature type="chain" id="PRO_5042983213" description="Secreted protein" evidence="2">
    <location>
        <begin position="30"/>
        <end position="162"/>
    </location>
</feature>
<dbReference type="EMBL" id="MU853753">
    <property type="protein sequence ID" value="KAK3945876.1"/>
    <property type="molecule type" value="Genomic_DNA"/>
</dbReference>
<gene>
    <name evidence="3" type="ORF">QBC46DRAFT_370210</name>
</gene>
<accession>A0AAN6SAI8</accession>
<comment type="caution">
    <text evidence="3">The sequence shown here is derived from an EMBL/GenBank/DDBJ whole genome shotgun (WGS) entry which is preliminary data.</text>
</comment>
<keyword evidence="1" id="KW-0472">Membrane</keyword>
<reference evidence="4" key="1">
    <citation type="journal article" date="2023" name="Mol. Phylogenet. Evol.">
        <title>Genome-scale phylogeny and comparative genomics of the fungal order Sordariales.</title>
        <authorList>
            <person name="Hensen N."/>
            <person name="Bonometti L."/>
            <person name="Westerberg I."/>
            <person name="Brannstrom I.O."/>
            <person name="Guillou S."/>
            <person name="Cros-Aarteil S."/>
            <person name="Calhoun S."/>
            <person name="Haridas S."/>
            <person name="Kuo A."/>
            <person name="Mondo S."/>
            <person name="Pangilinan J."/>
            <person name="Riley R."/>
            <person name="LaButti K."/>
            <person name="Andreopoulos B."/>
            <person name="Lipzen A."/>
            <person name="Chen C."/>
            <person name="Yan M."/>
            <person name="Daum C."/>
            <person name="Ng V."/>
            <person name="Clum A."/>
            <person name="Steindorff A."/>
            <person name="Ohm R.A."/>
            <person name="Martin F."/>
            <person name="Silar P."/>
            <person name="Natvig D.O."/>
            <person name="Lalanne C."/>
            <person name="Gautier V."/>
            <person name="Ament-Velasquez S.L."/>
            <person name="Kruys A."/>
            <person name="Hutchinson M.I."/>
            <person name="Powell A.J."/>
            <person name="Barry K."/>
            <person name="Miller A.N."/>
            <person name="Grigoriev I.V."/>
            <person name="Debuchy R."/>
            <person name="Gladieux P."/>
            <person name="Hiltunen Thoren M."/>
            <person name="Johannesson H."/>
        </authorList>
    </citation>
    <scope>NUCLEOTIDE SEQUENCE [LARGE SCALE GENOMIC DNA]</scope>
    <source>
        <strain evidence="4">CBS 340.73</strain>
    </source>
</reference>
<feature type="signal peptide" evidence="2">
    <location>
        <begin position="1"/>
        <end position="29"/>
    </location>
</feature>
<sequence length="162" mass="17510">MPITEPLSVHCVQLLYLLALTTTLCPSHSINIVISSTIMTGELLLCFARLIVGTARFRCAEKVSIVLGSRTFPPVKTCKSKVSDTPSRLHAWPGPSSSRTSDVHTSIDSYPSVALSLDAQISLVDASFSRISCAGGRLSSTDCRRITEFQFALHSMPVASRI</sequence>
<evidence type="ECO:0008006" key="5">
    <source>
        <dbReference type="Google" id="ProtNLM"/>
    </source>
</evidence>
<keyword evidence="2" id="KW-0732">Signal</keyword>
<proteinExistence type="predicted"/>
<protein>
    <recommendedName>
        <fullName evidence="5">Secreted protein</fullName>
    </recommendedName>
</protein>
<evidence type="ECO:0000313" key="4">
    <source>
        <dbReference type="Proteomes" id="UP001303473"/>
    </source>
</evidence>
<keyword evidence="1" id="KW-0812">Transmembrane</keyword>
<feature type="transmembrane region" description="Helical" evidence="1">
    <location>
        <begin position="30"/>
        <end position="52"/>
    </location>
</feature>